<reference evidence="8" key="1">
    <citation type="submission" date="2018-05" db="EMBL/GenBank/DDBJ databases">
        <authorList>
            <person name="Lanie J.A."/>
            <person name="Ng W.-L."/>
            <person name="Kazmierczak K.M."/>
            <person name="Andrzejewski T.M."/>
            <person name="Davidsen T.M."/>
            <person name="Wayne K.J."/>
            <person name="Tettelin H."/>
            <person name="Glass J.I."/>
            <person name="Rusch D."/>
            <person name="Podicherti R."/>
            <person name="Tsui H.-C.T."/>
            <person name="Winkler M.E."/>
        </authorList>
    </citation>
    <scope>NUCLEOTIDE SEQUENCE</scope>
</reference>
<dbReference type="CDD" id="cd00405">
    <property type="entry name" value="PRAI"/>
    <property type="match status" value="1"/>
</dbReference>
<dbReference type="EMBL" id="UINC01049871">
    <property type="protein sequence ID" value="SVB62161.1"/>
    <property type="molecule type" value="Genomic_DNA"/>
</dbReference>
<dbReference type="EC" id="5.3.1.24" evidence="2"/>
<evidence type="ECO:0000256" key="6">
    <source>
        <dbReference type="ARBA" id="ARBA00023235"/>
    </source>
</evidence>
<accession>A0A382FJK5</accession>
<dbReference type="InterPro" id="IPR011060">
    <property type="entry name" value="RibuloseP-bd_barrel"/>
</dbReference>
<keyword evidence="6" id="KW-0413">Isomerase</keyword>
<dbReference type="SUPFAM" id="SSF51366">
    <property type="entry name" value="Ribulose-phoshate binding barrel"/>
    <property type="match status" value="1"/>
</dbReference>
<dbReference type="PANTHER" id="PTHR42894:SF1">
    <property type="entry name" value="N-(5'-PHOSPHORIBOSYL)ANTHRANILATE ISOMERASE"/>
    <property type="match status" value="1"/>
</dbReference>
<evidence type="ECO:0000256" key="5">
    <source>
        <dbReference type="ARBA" id="ARBA00023141"/>
    </source>
</evidence>
<dbReference type="UniPathway" id="UPA00035">
    <property type="reaction ID" value="UER00042"/>
</dbReference>
<evidence type="ECO:0000256" key="1">
    <source>
        <dbReference type="ARBA" id="ARBA00004664"/>
    </source>
</evidence>
<dbReference type="AlphaFoldDB" id="A0A382FJK5"/>
<evidence type="ECO:0000256" key="2">
    <source>
        <dbReference type="ARBA" id="ARBA00012572"/>
    </source>
</evidence>
<dbReference type="InterPro" id="IPR044643">
    <property type="entry name" value="TrpF_fam"/>
</dbReference>
<dbReference type="HAMAP" id="MF_00135">
    <property type="entry name" value="PRAI"/>
    <property type="match status" value="1"/>
</dbReference>
<name>A0A382FJK5_9ZZZZ</name>
<evidence type="ECO:0000256" key="4">
    <source>
        <dbReference type="ARBA" id="ARBA00022822"/>
    </source>
</evidence>
<gene>
    <name evidence="8" type="ORF">METZ01_LOCUS215015</name>
</gene>
<dbReference type="InterPro" id="IPR013785">
    <property type="entry name" value="Aldolase_TIM"/>
</dbReference>
<evidence type="ECO:0000259" key="7">
    <source>
        <dbReference type="Pfam" id="PF00697"/>
    </source>
</evidence>
<keyword evidence="4" id="KW-0822">Tryptophan biosynthesis</keyword>
<dbReference type="InterPro" id="IPR001240">
    <property type="entry name" value="PRAI_dom"/>
</dbReference>
<dbReference type="GO" id="GO:0000162">
    <property type="term" value="P:L-tryptophan biosynthetic process"/>
    <property type="evidence" value="ECO:0007669"/>
    <property type="project" value="UniProtKB-UniPathway"/>
</dbReference>
<keyword evidence="5" id="KW-0057">Aromatic amino acid biosynthesis</keyword>
<evidence type="ECO:0000313" key="8">
    <source>
        <dbReference type="EMBL" id="SVB62161.1"/>
    </source>
</evidence>
<keyword evidence="3" id="KW-0028">Amino-acid biosynthesis</keyword>
<comment type="pathway">
    <text evidence="1">Amino-acid biosynthesis; L-tryptophan biosynthesis; L-tryptophan from chorismate: step 3/5.</text>
</comment>
<evidence type="ECO:0000256" key="3">
    <source>
        <dbReference type="ARBA" id="ARBA00022605"/>
    </source>
</evidence>
<protein>
    <recommendedName>
        <fullName evidence="2">phosphoribosylanthranilate isomerase</fullName>
        <ecNumber evidence="2">5.3.1.24</ecNumber>
    </recommendedName>
</protein>
<dbReference type="GO" id="GO:0004640">
    <property type="term" value="F:phosphoribosylanthranilate isomerase activity"/>
    <property type="evidence" value="ECO:0007669"/>
    <property type="project" value="UniProtKB-EC"/>
</dbReference>
<dbReference type="PANTHER" id="PTHR42894">
    <property type="entry name" value="N-(5'-PHOSPHORIBOSYL)ANTHRANILATE ISOMERASE"/>
    <property type="match status" value="1"/>
</dbReference>
<dbReference type="Pfam" id="PF00697">
    <property type="entry name" value="PRAI"/>
    <property type="match status" value="1"/>
</dbReference>
<organism evidence="8">
    <name type="scientific">marine metagenome</name>
    <dbReference type="NCBI Taxonomy" id="408172"/>
    <lineage>
        <taxon>unclassified sequences</taxon>
        <taxon>metagenomes</taxon>
        <taxon>ecological metagenomes</taxon>
    </lineage>
</organism>
<feature type="domain" description="N-(5'phosphoribosyl) anthranilate isomerase (PRAI)" evidence="7">
    <location>
        <begin position="2"/>
        <end position="190"/>
    </location>
</feature>
<sequence length="203" mass="22297">MIKICGLTTQESVDVAVQSGADLIGFVFAKISPRCISPEQARQLSESIPEKVKTTAVMLHPSDTEVQEVFDEFPADYLQTDAKDFESLNLPEGCRPLKVYRDLPGFDPSDIDPHVLSLFEGKNSGVGELVNTSRAMEVAHHAPIILAGGLNPKNVASLLQAVQPQGVDVSSGVESEPGVKDVQKIREFINIVRDYEWNRDHEK</sequence>
<proteinExistence type="inferred from homology"/>
<dbReference type="Gene3D" id="3.20.20.70">
    <property type="entry name" value="Aldolase class I"/>
    <property type="match status" value="1"/>
</dbReference>